<gene>
    <name evidence="1" type="ORF">M8006_15200</name>
</gene>
<evidence type="ECO:0000313" key="2">
    <source>
        <dbReference type="Proteomes" id="UP001165308"/>
    </source>
</evidence>
<dbReference type="RefSeq" id="WP_250083646.1">
    <property type="nucleotide sequence ID" value="NZ_JAMJPJ010000035.1"/>
</dbReference>
<feature type="non-terminal residue" evidence="1">
    <location>
        <position position="1"/>
    </location>
</feature>
<proteinExistence type="predicted"/>
<protein>
    <recommendedName>
        <fullName evidence="3">DUF4265 domain-containing protein</fullName>
    </recommendedName>
</protein>
<evidence type="ECO:0008006" key="3">
    <source>
        <dbReference type="Google" id="ProtNLM"/>
    </source>
</evidence>
<name>A0ABT0STY5_9GAMM</name>
<reference evidence="1" key="1">
    <citation type="submission" date="2022-05" db="EMBL/GenBank/DDBJ databases">
        <title>Halomonas geminus sp. nov. and Halomonas llamarensis sp. nov. isolated from high-altitude salars of the Atacama Desert.</title>
        <authorList>
            <person name="Hintersatz C."/>
            <person name="Rojas L.A."/>
            <person name="Wei T.-S."/>
            <person name="Kutschke S."/>
            <person name="Lehmann F."/>
            <person name="Jain R."/>
            <person name="Pollmann K."/>
        </authorList>
    </citation>
    <scope>NUCLEOTIDE SEQUENCE</scope>
    <source>
        <strain evidence="1">ATCHA</strain>
    </source>
</reference>
<sequence length="99" mass="11256">MAEPESLHGIEFVVHENLLDKGSLSVVSKTQREKMCLVERLHTSYGTQGERIYYGVLFCDEENHFSVKEKVNLLLERMEEAGFSSSSFSSFETILPLPV</sequence>
<dbReference type="Proteomes" id="UP001165308">
    <property type="component" value="Unassembled WGS sequence"/>
</dbReference>
<evidence type="ECO:0000313" key="1">
    <source>
        <dbReference type="EMBL" id="MCL7931308.1"/>
    </source>
</evidence>
<comment type="caution">
    <text evidence="1">The sequence shown here is derived from an EMBL/GenBank/DDBJ whole genome shotgun (WGS) entry which is preliminary data.</text>
</comment>
<accession>A0ABT0STY5</accession>
<organism evidence="1 2">
    <name type="scientific">Halomonas llamarensis</name>
    <dbReference type="NCBI Taxonomy" id="2945104"/>
    <lineage>
        <taxon>Bacteria</taxon>
        <taxon>Pseudomonadati</taxon>
        <taxon>Pseudomonadota</taxon>
        <taxon>Gammaproteobacteria</taxon>
        <taxon>Oceanospirillales</taxon>
        <taxon>Halomonadaceae</taxon>
        <taxon>Halomonas</taxon>
    </lineage>
</organism>
<keyword evidence="2" id="KW-1185">Reference proteome</keyword>
<dbReference type="EMBL" id="JAMJPJ010000035">
    <property type="protein sequence ID" value="MCL7931308.1"/>
    <property type="molecule type" value="Genomic_DNA"/>
</dbReference>